<dbReference type="PANTHER" id="PTHR30118">
    <property type="entry name" value="HTH-TYPE TRANSCRIPTIONAL REGULATOR LEUO-RELATED"/>
    <property type="match status" value="1"/>
</dbReference>
<dbReference type="PANTHER" id="PTHR30118:SF15">
    <property type="entry name" value="TRANSCRIPTIONAL REGULATORY PROTEIN"/>
    <property type="match status" value="1"/>
</dbReference>
<organism evidence="6">
    <name type="scientific">Klebsiella pneumoniae</name>
    <dbReference type="NCBI Taxonomy" id="573"/>
    <lineage>
        <taxon>Bacteria</taxon>
        <taxon>Pseudomonadati</taxon>
        <taxon>Pseudomonadota</taxon>
        <taxon>Gammaproteobacteria</taxon>
        <taxon>Enterobacterales</taxon>
        <taxon>Enterobacteriaceae</taxon>
        <taxon>Klebsiella/Raoultella group</taxon>
        <taxon>Klebsiella</taxon>
        <taxon>Klebsiella pneumoniae complex</taxon>
    </lineage>
</organism>
<dbReference type="SUPFAM" id="SSF53850">
    <property type="entry name" value="Periplasmic binding protein-like II"/>
    <property type="match status" value="1"/>
</dbReference>
<geneLocation type="plasmid" evidence="6">
    <name>INF167_p0001</name>
</geneLocation>
<dbReference type="Gene3D" id="3.40.190.10">
    <property type="entry name" value="Periplasmic binding protein-like II"/>
    <property type="match status" value="2"/>
</dbReference>
<feature type="domain" description="HTH lysR-type" evidence="5">
    <location>
        <begin position="4"/>
        <end position="61"/>
    </location>
</feature>
<evidence type="ECO:0000256" key="1">
    <source>
        <dbReference type="ARBA" id="ARBA00009437"/>
    </source>
</evidence>
<dbReference type="InterPro" id="IPR037402">
    <property type="entry name" value="YidZ_PBP2"/>
</dbReference>
<dbReference type="EMBL" id="KY454639">
    <property type="protein sequence ID" value="AVE25726.1"/>
    <property type="molecule type" value="Genomic_DNA"/>
</dbReference>
<dbReference type="PRINTS" id="PR00039">
    <property type="entry name" value="HTHLYSR"/>
</dbReference>
<dbReference type="Pfam" id="PF03466">
    <property type="entry name" value="LysR_substrate"/>
    <property type="match status" value="1"/>
</dbReference>
<dbReference type="InterPro" id="IPR036388">
    <property type="entry name" value="WH-like_DNA-bd_sf"/>
</dbReference>
<evidence type="ECO:0000256" key="3">
    <source>
        <dbReference type="ARBA" id="ARBA00023125"/>
    </source>
</evidence>
<protein>
    <recommendedName>
        <fullName evidence="5">HTH lysR-type domain-containing protein</fullName>
    </recommendedName>
</protein>
<keyword evidence="6" id="KW-0614">Plasmid</keyword>
<reference evidence="6" key="1">
    <citation type="submission" date="2016-12" db="EMBL/GenBank/DDBJ databases">
        <title>Frequent emergence of pathogenic lineages of Klebsiella pneumoniae via mobilisation of yersiniabactin and colibactin.</title>
        <authorList>
            <person name="Lam M.M.C."/>
            <person name="Wick R.R."/>
            <person name="Wyres K.L."/>
            <person name="Gorrie C."/>
            <person name="Judd L."/>
            <person name="Jenney A."/>
            <person name="Holt K.E."/>
        </authorList>
    </citation>
    <scope>NUCLEOTIDE SEQUENCE</scope>
    <source>
        <strain evidence="6">INF167</strain>
        <plasmid evidence="6">INF167_p0001</plasmid>
    </source>
</reference>
<keyword evidence="4" id="KW-0804">Transcription</keyword>
<gene>
    <name evidence="6" type="ORF">INF167p1_00152</name>
</gene>
<dbReference type="AlphaFoldDB" id="A0A2L1KTA6"/>
<dbReference type="PROSITE" id="PS50931">
    <property type="entry name" value="HTH_LYSR"/>
    <property type="match status" value="1"/>
</dbReference>
<dbReference type="Gene3D" id="1.10.10.10">
    <property type="entry name" value="Winged helix-like DNA-binding domain superfamily/Winged helix DNA-binding domain"/>
    <property type="match status" value="1"/>
</dbReference>
<accession>A0A2L1KTA6</accession>
<dbReference type="InterPro" id="IPR005119">
    <property type="entry name" value="LysR_subst-bd"/>
</dbReference>
<evidence type="ECO:0000259" key="5">
    <source>
        <dbReference type="PROSITE" id="PS50931"/>
    </source>
</evidence>
<evidence type="ECO:0000256" key="4">
    <source>
        <dbReference type="ARBA" id="ARBA00023163"/>
    </source>
</evidence>
<name>A0A2L1KTA6_KLEPN</name>
<comment type="similarity">
    <text evidence="1">Belongs to the LysR transcriptional regulatory family.</text>
</comment>
<dbReference type="SUPFAM" id="SSF46785">
    <property type="entry name" value="Winged helix' DNA-binding domain"/>
    <property type="match status" value="1"/>
</dbReference>
<keyword evidence="3" id="KW-0238">DNA-binding</keyword>
<evidence type="ECO:0000313" key="6">
    <source>
        <dbReference type="EMBL" id="AVE25726.1"/>
    </source>
</evidence>
<dbReference type="InterPro" id="IPR036390">
    <property type="entry name" value="WH_DNA-bd_sf"/>
</dbReference>
<dbReference type="InterPro" id="IPR000847">
    <property type="entry name" value="LysR_HTH_N"/>
</dbReference>
<dbReference type="RefSeq" id="WP_064081473.1">
    <property type="nucleotide sequence ID" value="NZ_CABEHG010000051.1"/>
</dbReference>
<proteinExistence type="inferred from homology"/>
<dbReference type="InterPro" id="IPR011991">
    <property type="entry name" value="ArsR-like_HTH"/>
</dbReference>
<dbReference type="CDD" id="cd08417">
    <property type="entry name" value="PBP2_Nitroaromatics_like"/>
    <property type="match status" value="1"/>
</dbReference>
<dbReference type="Pfam" id="PF00126">
    <property type="entry name" value="HTH_1"/>
    <property type="match status" value="1"/>
</dbReference>
<dbReference type="GO" id="GO:0003677">
    <property type="term" value="F:DNA binding"/>
    <property type="evidence" value="ECO:0007669"/>
    <property type="project" value="UniProtKB-KW"/>
</dbReference>
<dbReference type="GO" id="GO:0003700">
    <property type="term" value="F:DNA-binding transcription factor activity"/>
    <property type="evidence" value="ECO:0007669"/>
    <property type="project" value="InterPro"/>
</dbReference>
<dbReference type="InterPro" id="IPR050389">
    <property type="entry name" value="LysR-type_TF"/>
</dbReference>
<keyword evidence="2" id="KW-0805">Transcription regulation</keyword>
<sequence>MDFIDIKHMRVFLLLVKELNASRVASKLDISQQAVSAYLKRLRTYFGTELFVRRSAGLEPTDYALSLVPKIEKILDEVSQLRSPQVFNPNIQDFSICIMANEYAQLTIIPSLLKTLHMQAPRASVEIKDFSSRHHVESLNSGDVDLVLGFSNHIDPGLIRKNIRREEYCCVVRHGSAIPGKLEMKMSFSDIPAVKFAPSAGNIENLVDDFFNKAGMKNNVIATLPCYTTLGAFFTANDAIAFIPSAIGAQGNYCKLEMPEKMVPFDVTVAWHRKSNDNPLRVWLTKILEMTTISGDTNCV</sequence>
<evidence type="ECO:0000256" key="2">
    <source>
        <dbReference type="ARBA" id="ARBA00023015"/>
    </source>
</evidence>
<dbReference type="CDD" id="cd00090">
    <property type="entry name" value="HTH_ARSR"/>
    <property type="match status" value="1"/>
</dbReference>